<evidence type="ECO:0000256" key="11">
    <source>
        <dbReference type="NCBIfam" id="TIGR00131"/>
    </source>
</evidence>
<name>A0A1M4SGB8_MARH1</name>
<evidence type="ECO:0000256" key="2">
    <source>
        <dbReference type="ARBA" id="ARBA00022490"/>
    </source>
</evidence>
<dbReference type="Pfam" id="PF10509">
    <property type="entry name" value="GalKase_gal_bdg"/>
    <property type="match status" value="1"/>
</dbReference>
<keyword evidence="17" id="KW-1185">Reference proteome</keyword>
<evidence type="ECO:0000256" key="7">
    <source>
        <dbReference type="ARBA" id="ARBA00022840"/>
    </source>
</evidence>
<evidence type="ECO:0000256" key="1">
    <source>
        <dbReference type="ARBA" id="ARBA00006566"/>
    </source>
</evidence>
<keyword evidence="10" id="KW-0119">Carbohydrate metabolism</keyword>
<evidence type="ECO:0000259" key="13">
    <source>
        <dbReference type="Pfam" id="PF00288"/>
    </source>
</evidence>
<dbReference type="Gene3D" id="3.30.230.10">
    <property type="match status" value="1"/>
</dbReference>
<dbReference type="PROSITE" id="PS00106">
    <property type="entry name" value="GALACTOKINASE"/>
    <property type="match status" value="1"/>
</dbReference>
<dbReference type="Pfam" id="PF00288">
    <property type="entry name" value="GHMP_kinases_N"/>
    <property type="match status" value="1"/>
</dbReference>
<dbReference type="EMBL" id="FQUI01000002">
    <property type="protein sequence ID" value="SHE31239.1"/>
    <property type="molecule type" value="Genomic_DNA"/>
</dbReference>
<dbReference type="STRING" id="1122195.SAMN02745164_00176"/>
<dbReference type="GO" id="GO:0005829">
    <property type="term" value="C:cytosol"/>
    <property type="evidence" value="ECO:0007669"/>
    <property type="project" value="TreeGrafter"/>
</dbReference>
<comment type="caution">
    <text evidence="16">The sequence shown here is derived from an EMBL/GenBank/DDBJ whole genome shotgun (WGS) entry which is preliminary data.</text>
</comment>
<protein>
    <recommendedName>
        <fullName evidence="11">Galactokinase</fullName>
        <ecNumber evidence="11">2.7.1.6</ecNumber>
    </recommendedName>
</protein>
<dbReference type="PROSITE" id="PS00627">
    <property type="entry name" value="GHMP_KINASES_ATP"/>
    <property type="match status" value="1"/>
</dbReference>
<dbReference type="InterPro" id="IPR036554">
    <property type="entry name" value="GHMP_kinase_C_sf"/>
</dbReference>
<dbReference type="EC" id="2.7.1.6" evidence="11"/>
<reference evidence="16" key="1">
    <citation type="submission" date="2016-11" db="EMBL/GenBank/DDBJ databases">
        <authorList>
            <person name="Varghese N."/>
            <person name="Submissions S."/>
        </authorList>
    </citation>
    <scope>NUCLEOTIDE SEQUENCE [LARGE SCALE GENOMIC DNA]</scope>
    <source>
        <strain evidence="16">DSM 16785</strain>
    </source>
</reference>
<evidence type="ECO:0000313" key="17">
    <source>
        <dbReference type="Proteomes" id="UP000184334"/>
    </source>
</evidence>
<keyword evidence="8" id="KW-0460">Magnesium</keyword>
<dbReference type="InterPro" id="IPR006206">
    <property type="entry name" value="Mevalonate/galactokinase"/>
</dbReference>
<keyword evidence="6" id="KW-0418">Kinase</keyword>
<dbReference type="NCBIfam" id="TIGR00131">
    <property type="entry name" value="gal_kin"/>
    <property type="match status" value="1"/>
</dbReference>
<evidence type="ECO:0000313" key="16">
    <source>
        <dbReference type="EMBL" id="SHE31239.1"/>
    </source>
</evidence>
<feature type="domain" description="Galactokinase N-terminal" evidence="15">
    <location>
        <begin position="2"/>
        <end position="33"/>
    </location>
</feature>
<dbReference type="GO" id="GO:0046872">
    <property type="term" value="F:metal ion binding"/>
    <property type="evidence" value="ECO:0007669"/>
    <property type="project" value="UniProtKB-KW"/>
</dbReference>
<feature type="domain" description="GHMP kinase N-terminal" evidence="13">
    <location>
        <begin position="66"/>
        <end position="151"/>
    </location>
</feature>
<keyword evidence="2" id="KW-0963">Cytoplasm</keyword>
<evidence type="ECO:0000256" key="10">
    <source>
        <dbReference type="ARBA" id="ARBA00023277"/>
    </source>
</evidence>
<dbReference type="PRINTS" id="PR00959">
    <property type="entry name" value="MEVGALKINASE"/>
</dbReference>
<dbReference type="InterPro" id="IPR013750">
    <property type="entry name" value="GHMP_kinase_C_dom"/>
</dbReference>
<organism evidence="16 17">
    <name type="scientific">Marinitoga hydrogenitolerans (strain DSM 16785 / JCM 12826 / AT1271)</name>
    <dbReference type="NCBI Taxonomy" id="1122195"/>
    <lineage>
        <taxon>Bacteria</taxon>
        <taxon>Thermotogati</taxon>
        <taxon>Thermotogota</taxon>
        <taxon>Thermotogae</taxon>
        <taxon>Petrotogales</taxon>
        <taxon>Petrotogaceae</taxon>
        <taxon>Marinitoga</taxon>
    </lineage>
</organism>
<feature type="coiled-coil region" evidence="12">
    <location>
        <begin position="192"/>
        <end position="253"/>
    </location>
</feature>
<keyword evidence="7" id="KW-0067">ATP-binding</keyword>
<evidence type="ECO:0000256" key="5">
    <source>
        <dbReference type="ARBA" id="ARBA00022741"/>
    </source>
</evidence>
<dbReference type="InterPro" id="IPR000705">
    <property type="entry name" value="Galactokinase"/>
</dbReference>
<evidence type="ECO:0000256" key="12">
    <source>
        <dbReference type="SAM" id="Coils"/>
    </source>
</evidence>
<dbReference type="FunFam" id="3.30.70.890:FF:000001">
    <property type="entry name" value="Galactokinase"/>
    <property type="match status" value="1"/>
</dbReference>
<dbReference type="FunFam" id="3.30.230.10:FF:000017">
    <property type="entry name" value="Galactokinase"/>
    <property type="match status" value="1"/>
</dbReference>
<dbReference type="InterPro" id="IPR006203">
    <property type="entry name" value="GHMP_knse_ATP-bd_CS"/>
</dbReference>
<dbReference type="AlphaFoldDB" id="A0A1M4SGB8"/>
<keyword evidence="12" id="KW-0175">Coiled coil</keyword>
<sequence length="353" mass="40414">MYKAPGRINIIGEHTDYNDGYVLPFAIDKYIYLDIKKSDTYLFHSKNSNQEISLKNLMKTDTWADYIIGVILELEKRAGKIPPFKFYIDSDLPIGAGLSSSAALEIAAAYALNDILDLNLSLKDLALIGWKAENNFVGLNCGIMDQFTIALAKINHALFIDTYTQKHELIPLDLKDYNFYIIDSGIKHKLGNSEYNTRRNQCKKALNKLNKNSFREVAYEDLKNLNGLLFNRVKHILDENKRVLKTIEALKNNNIELIGNYLFESHKSLKELYEVSCEEIDFIVDFLKDKVLGARIVGGGFGGSVLVLSKSNEFEMLINELKFKYKNKYNIDLSYFKVKTSNGVEYFEEDMNI</sequence>
<dbReference type="InterPro" id="IPR019741">
    <property type="entry name" value="Galactokinase_CS"/>
</dbReference>
<dbReference type="InterPro" id="IPR020568">
    <property type="entry name" value="Ribosomal_Su5_D2-typ_SF"/>
</dbReference>
<dbReference type="PANTHER" id="PTHR10457">
    <property type="entry name" value="MEVALONATE KINASE/GALACTOKINASE"/>
    <property type="match status" value="1"/>
</dbReference>
<accession>A0A1M4SGB8</accession>
<evidence type="ECO:0000259" key="15">
    <source>
        <dbReference type="Pfam" id="PF10509"/>
    </source>
</evidence>
<comment type="similarity">
    <text evidence="1">Belongs to the GHMP kinase family. GalK subfamily.</text>
</comment>
<keyword evidence="5" id="KW-0547">Nucleotide-binding</keyword>
<evidence type="ECO:0000256" key="3">
    <source>
        <dbReference type="ARBA" id="ARBA00022679"/>
    </source>
</evidence>
<dbReference type="PANTHER" id="PTHR10457:SF7">
    <property type="entry name" value="GALACTOKINASE-RELATED"/>
    <property type="match status" value="1"/>
</dbReference>
<dbReference type="NCBIfam" id="NF003006">
    <property type="entry name" value="PRK03817.1"/>
    <property type="match status" value="1"/>
</dbReference>
<dbReference type="Gene3D" id="3.30.70.890">
    <property type="entry name" value="GHMP kinase, C-terminal domain"/>
    <property type="match status" value="1"/>
</dbReference>
<evidence type="ECO:0000256" key="6">
    <source>
        <dbReference type="ARBA" id="ARBA00022777"/>
    </source>
</evidence>
<keyword evidence="3" id="KW-0808">Transferase</keyword>
<dbReference type="InterPro" id="IPR014721">
    <property type="entry name" value="Ribsml_uS5_D2-typ_fold_subgr"/>
</dbReference>
<dbReference type="GO" id="GO:0004335">
    <property type="term" value="F:galactokinase activity"/>
    <property type="evidence" value="ECO:0007669"/>
    <property type="project" value="UniProtKB-UniRule"/>
</dbReference>
<feature type="domain" description="GHMP kinase C-terminal" evidence="14">
    <location>
        <begin position="247"/>
        <end position="326"/>
    </location>
</feature>
<evidence type="ECO:0000256" key="8">
    <source>
        <dbReference type="ARBA" id="ARBA00022842"/>
    </source>
</evidence>
<dbReference type="GO" id="GO:0006012">
    <property type="term" value="P:galactose metabolic process"/>
    <property type="evidence" value="ECO:0007669"/>
    <property type="project" value="UniProtKB-UniRule"/>
</dbReference>
<dbReference type="SUPFAM" id="SSF55060">
    <property type="entry name" value="GHMP Kinase, C-terminal domain"/>
    <property type="match status" value="1"/>
</dbReference>
<proteinExistence type="inferred from homology"/>
<dbReference type="Pfam" id="PF08544">
    <property type="entry name" value="GHMP_kinases_C"/>
    <property type="match status" value="1"/>
</dbReference>
<dbReference type="InterPro" id="IPR006204">
    <property type="entry name" value="GHMP_kinase_N_dom"/>
</dbReference>
<dbReference type="GO" id="GO:0005524">
    <property type="term" value="F:ATP binding"/>
    <property type="evidence" value="ECO:0007669"/>
    <property type="project" value="UniProtKB-UniRule"/>
</dbReference>
<dbReference type="PIRSF" id="PIRSF000530">
    <property type="entry name" value="Galactokinase"/>
    <property type="match status" value="1"/>
</dbReference>
<dbReference type="Proteomes" id="UP000184334">
    <property type="component" value="Unassembled WGS sequence"/>
</dbReference>
<dbReference type="InterPro" id="IPR019539">
    <property type="entry name" value="GalKase_N"/>
</dbReference>
<keyword evidence="9" id="KW-0299">Galactose metabolism</keyword>
<dbReference type="RefSeq" id="WP_072862460.1">
    <property type="nucleotide sequence ID" value="NZ_FQUI01000002.1"/>
</dbReference>
<dbReference type="SUPFAM" id="SSF54211">
    <property type="entry name" value="Ribosomal protein S5 domain 2-like"/>
    <property type="match status" value="1"/>
</dbReference>
<evidence type="ECO:0000259" key="14">
    <source>
        <dbReference type="Pfam" id="PF08544"/>
    </source>
</evidence>
<evidence type="ECO:0000256" key="4">
    <source>
        <dbReference type="ARBA" id="ARBA00022723"/>
    </source>
</evidence>
<dbReference type="PRINTS" id="PR00473">
    <property type="entry name" value="GALCTOKINASE"/>
</dbReference>
<keyword evidence="4" id="KW-0479">Metal-binding</keyword>
<evidence type="ECO:0000256" key="9">
    <source>
        <dbReference type="ARBA" id="ARBA00023144"/>
    </source>
</evidence>
<gene>
    <name evidence="16" type="ORF">SAMN02745164_00176</name>
</gene>
<dbReference type="OrthoDB" id="250531at2"/>